<dbReference type="SUPFAM" id="SSF158702">
    <property type="entry name" value="Sec63 N-terminal domain-like"/>
    <property type="match status" value="2"/>
</dbReference>
<evidence type="ECO:0000256" key="3">
    <source>
        <dbReference type="ARBA" id="ARBA00022741"/>
    </source>
</evidence>
<evidence type="ECO:0000313" key="13">
    <source>
        <dbReference type="Proteomes" id="UP000467840"/>
    </source>
</evidence>
<dbReference type="Gene3D" id="2.60.40.150">
    <property type="entry name" value="C2 domain"/>
    <property type="match status" value="2"/>
</dbReference>
<evidence type="ECO:0000256" key="8">
    <source>
        <dbReference type="ARBA" id="ARBA00047984"/>
    </source>
</evidence>
<dbReference type="FunFam" id="1.10.10.10:FF:000024">
    <property type="entry name" value="U5 small nuclear ribonucleoprotein helicase"/>
    <property type="match status" value="1"/>
</dbReference>
<dbReference type="InterPro" id="IPR003593">
    <property type="entry name" value="AAA+_ATPase"/>
</dbReference>
<dbReference type="Pfam" id="PF00270">
    <property type="entry name" value="DEAD"/>
    <property type="match status" value="2"/>
</dbReference>
<dbReference type="FunFam" id="1.10.3380.10:FF:000001">
    <property type="entry name" value="U5 small nuclear ribonucleoprotein helicase"/>
    <property type="match status" value="1"/>
</dbReference>
<evidence type="ECO:0000256" key="10">
    <source>
        <dbReference type="SAM" id="MobiDB-lite"/>
    </source>
</evidence>
<keyword evidence="6" id="KW-0067">ATP-binding</keyword>
<dbReference type="Pfam" id="PF02889">
    <property type="entry name" value="Sec63"/>
    <property type="match status" value="2"/>
</dbReference>
<reference evidence="12 13" key="1">
    <citation type="journal article" date="2020" name="Mol. Plant">
        <title>The Chromosome-Based Rubber Tree Genome Provides New Insights into Spurge Genome Evolution and Rubber Biosynthesis.</title>
        <authorList>
            <person name="Liu J."/>
            <person name="Shi C."/>
            <person name="Shi C.C."/>
            <person name="Li W."/>
            <person name="Zhang Q.J."/>
            <person name="Zhang Y."/>
            <person name="Li K."/>
            <person name="Lu H.F."/>
            <person name="Shi C."/>
            <person name="Zhu S.T."/>
            <person name="Xiao Z.Y."/>
            <person name="Nan H."/>
            <person name="Yue Y."/>
            <person name="Zhu X.G."/>
            <person name="Wu Y."/>
            <person name="Hong X.N."/>
            <person name="Fan G.Y."/>
            <person name="Tong Y."/>
            <person name="Zhang D."/>
            <person name="Mao C.L."/>
            <person name="Liu Y.L."/>
            <person name="Hao S.J."/>
            <person name="Liu W.Q."/>
            <person name="Lv M.Q."/>
            <person name="Zhang H.B."/>
            <person name="Liu Y."/>
            <person name="Hu-Tang G.R."/>
            <person name="Wang J.P."/>
            <person name="Wang J.H."/>
            <person name="Sun Y.H."/>
            <person name="Ni S.B."/>
            <person name="Chen W.B."/>
            <person name="Zhang X.C."/>
            <person name="Jiao Y.N."/>
            <person name="Eichler E.E."/>
            <person name="Li G.H."/>
            <person name="Liu X."/>
            <person name="Gao L.Z."/>
        </authorList>
    </citation>
    <scope>NUCLEOTIDE SEQUENCE [LARGE SCALE GENOMIC DNA]</scope>
    <source>
        <strain evidence="13">cv. GT1</strain>
        <tissue evidence="12">Leaf</tissue>
    </source>
</reference>
<feature type="domain" description="Helicase ATP-binding" evidence="11">
    <location>
        <begin position="1179"/>
        <end position="1358"/>
    </location>
</feature>
<evidence type="ECO:0000256" key="7">
    <source>
        <dbReference type="ARBA" id="ARBA00023187"/>
    </source>
</evidence>
<dbReference type="InterPro" id="IPR035892">
    <property type="entry name" value="C2_domain_sf"/>
</dbReference>
<keyword evidence="3" id="KW-0547">Nucleotide-binding</keyword>
<dbReference type="Gene3D" id="3.40.50.300">
    <property type="entry name" value="P-loop containing nucleotide triphosphate hydrolases"/>
    <property type="match status" value="5"/>
</dbReference>
<gene>
    <name evidence="12" type="ORF">GH714_040947</name>
</gene>
<dbReference type="FunFam" id="3.40.50.300:FF:000198">
    <property type="entry name" value="Activating signal cointegrator 1 complex subunit"/>
    <property type="match status" value="1"/>
</dbReference>
<dbReference type="InterPro" id="IPR027417">
    <property type="entry name" value="P-loop_NTPase"/>
</dbReference>
<evidence type="ECO:0000256" key="1">
    <source>
        <dbReference type="ARBA" id="ARBA00012552"/>
    </source>
</evidence>
<dbReference type="GO" id="GO:0008380">
    <property type="term" value="P:RNA splicing"/>
    <property type="evidence" value="ECO:0007669"/>
    <property type="project" value="UniProtKB-KW"/>
</dbReference>
<dbReference type="PIRSF" id="PIRSF039073">
    <property type="entry name" value="BRR2"/>
    <property type="match status" value="1"/>
</dbReference>
<dbReference type="GO" id="GO:0016787">
    <property type="term" value="F:hydrolase activity"/>
    <property type="evidence" value="ECO:0007669"/>
    <property type="project" value="UniProtKB-KW"/>
</dbReference>
<dbReference type="Pfam" id="PF24557">
    <property type="entry name" value="DExH14_plug"/>
    <property type="match status" value="1"/>
</dbReference>
<accession>A0A6A6MLK5</accession>
<dbReference type="EC" id="3.6.4.13" evidence="1"/>
<evidence type="ECO:0000256" key="5">
    <source>
        <dbReference type="ARBA" id="ARBA00022806"/>
    </source>
</evidence>
<dbReference type="Gene3D" id="1.10.150.20">
    <property type="entry name" value="5' to 3' exonuclease, C-terminal subdomain"/>
    <property type="match status" value="1"/>
</dbReference>
<comment type="catalytic activity">
    <reaction evidence="8">
        <text>ATP + H2O = ADP + phosphate + H(+)</text>
        <dbReference type="Rhea" id="RHEA:13065"/>
        <dbReference type="ChEBI" id="CHEBI:15377"/>
        <dbReference type="ChEBI" id="CHEBI:15378"/>
        <dbReference type="ChEBI" id="CHEBI:30616"/>
        <dbReference type="ChEBI" id="CHEBI:43474"/>
        <dbReference type="ChEBI" id="CHEBI:456216"/>
        <dbReference type="EC" id="3.6.4.13"/>
    </reaction>
</comment>
<feature type="compositionally biased region" description="Polar residues" evidence="10">
    <location>
        <begin position="278"/>
        <end position="297"/>
    </location>
</feature>
<keyword evidence="4" id="KW-0378">Hydrolase</keyword>
<dbReference type="FunFam" id="3.40.50.300:FF:000102">
    <property type="entry name" value="RNA helicase, activating signal cointegrator 1"/>
    <property type="match status" value="1"/>
</dbReference>
<dbReference type="GO" id="GO:0003676">
    <property type="term" value="F:nucleic acid binding"/>
    <property type="evidence" value="ECO:0007669"/>
    <property type="project" value="InterPro"/>
</dbReference>
<dbReference type="FunFam" id="2.60.40.150:FF:000004">
    <property type="entry name" value="RNA helicase, activating signal cointegrator 1"/>
    <property type="match status" value="1"/>
</dbReference>
<dbReference type="InterPro" id="IPR036390">
    <property type="entry name" value="WH_DNA-bd_sf"/>
</dbReference>
<dbReference type="InterPro" id="IPR050474">
    <property type="entry name" value="Hel308_SKI2-like"/>
</dbReference>
<keyword evidence="2" id="KW-0747">Spliceosome</keyword>
<feature type="domain" description="Helicase ATP-binding" evidence="11">
    <location>
        <begin position="422"/>
        <end position="604"/>
    </location>
</feature>
<sequence length="1806" mass="205042">MRLKYPHIAIGALASSCANSSIRRYHATENFPTISSTANSLNESELARKIVDRWEEASTEVRQAYKHFIGAVVDLIDREVPSEEFRVVALTAYHLFGGPGPGEEDNYHSNILKKKSELQKLTGHAVSDANIQRVATLAQRLSSLQPTSPEFLVDVTLEDEEGEETTGSSSLFQDGWQDHNDCGQNHSADDGGKFNLSWLRDACDQIVRESTSQLSQDDLAMAICRVLDSDKPGEEIASDLLDLVGDSAFETVQDLITHRKELVDAIRHGWSVLKSDKMASSTQSRMPSYGTQVTVQTESERQIDKLRRKEEKRNRRGTEHGVDNDASAASFSSLLQASERKNLLDNLIGAGPGPHALSVTALPQGTVRKHYKGYEEVVIPPTPTAQMKPGEKLIEIKELDDFAQAAFHGYKSLNRIQSRIFQTVYYTNENILVCAPTGAGKTNIAMISILHEIGQHFKDGYLHKDEFKIVYVAPMKALAAEVTSTFSHRLSPLNMVVRELTGDMQLSKNELEETQMIVTTPEKWDVITRKSSDMSLSMLVKLLIIDEVHLLNDDRGPVIEALVARTLRQVESTQTMIRIVGLSATLPNYLEVAQFLRVNPETGLFFFDSSYRPVPLAQQYIGIRLLSGIFILVEIARKYDDLELFKNDAHPQFSLIKKEVVKSRNKDVVELFEFAVGIHHAGMLRADRVLTEQLFSDGLLKVLVCTATLAWGVNLPAHTVVIKAGRPQFDKSGEGIIITSHDKLAYYLRLLTSQLPIESQFISSLKDNLNAEVALGTVTNVKEACAWLGYTYLFIRMRQNPLAYGIGWDEVIADPSLSLKQRALITDAARALDKAKMMRFDEKSGNFYCTELGRIASHFYIQYSSVETYNEMLRRHMNDSEVIDMVAHSSEFENIVVREEEQNELEMLLRMSCPLEVRGGPSNKHGKISILIQLYISRGSIDTFSLVSDAAYISASLARIMRALFEICLRRGWSEMSLFMLEYCKAVDRQIWPHQHPLRQFDKDLSAEIMRKLEERGADLDRLQEMEERDIGALIRYPHGGKVNLLITPDFIWKDRFHGAAQRWWILVEDSENDHIYHSELFTLTKRMARADPQKLTFTVPIFEPHPPQYYIRAVSDSWLHAEAFYTISFHNLALPEARTMHTELLDLKPLPVTSLGNTTYEALYNFSHFNPIQTQIFHVLYHTDTNVLLGAPTGSGKTISAELAMLRLFNTQPDMKVIYIAPLKAIVRERMNDWRKRLVSQLGKRWMFYQVEMTGDYTPDLMALLSADIIISTPEKWDGISRNWHTRSYVTKVGLMILDEIHLLGADRGPILEVIVSRMRYISSQTERAVRFVGLSTALANAGDLSDWLGVGEIGLFNFKPSVRPVPLEVHIQGYPGKYYCPRMNSMNKPAYAAICTHSPIKPVLIFVSSRRQTRLTALDLIQFAAADEHPRQFLRNEYYDGKTKRYVDFPITDILQMMGRAGRPQYDQHGKAVILVHEPKKSFYKKFLYEPFPVESSLKEQLHDHINAEIVTGTICHKEDAVHYLTWTYLFRRLMVNPAYYGLENAEPETLSSYMSRIVFVIGVLHILSGASEYDELPVRHNEENYNEALSQRVRYMVDKNRLDDPHVKANLLFQAHFSQLELPISDYVTDLKSVLDQSIRIIQAMIDICANSGWLLSSITCMHLLQMVMQGLWFEKDSSLWMLPCMNTDLLSSLNKKGISTVQHLLDLPKATLQATIGNFPASRLYQVKDEAWWLVLGNSSTSELYALKRVSSLITWLLAWIYHPLTTLQGTKLMLISDCYLGFEQEHCIEELVKSQEMGTAV</sequence>
<organism evidence="12 13">
    <name type="scientific">Hevea brasiliensis</name>
    <name type="common">Para rubber tree</name>
    <name type="synonym">Siphonia brasiliensis</name>
    <dbReference type="NCBI Taxonomy" id="3981"/>
    <lineage>
        <taxon>Eukaryota</taxon>
        <taxon>Viridiplantae</taxon>
        <taxon>Streptophyta</taxon>
        <taxon>Embryophyta</taxon>
        <taxon>Tracheophyta</taxon>
        <taxon>Spermatophyta</taxon>
        <taxon>Magnoliopsida</taxon>
        <taxon>eudicotyledons</taxon>
        <taxon>Gunneridae</taxon>
        <taxon>Pentapetalae</taxon>
        <taxon>rosids</taxon>
        <taxon>fabids</taxon>
        <taxon>Malpighiales</taxon>
        <taxon>Euphorbiaceae</taxon>
        <taxon>Crotonoideae</taxon>
        <taxon>Micrandreae</taxon>
        <taxon>Hevea</taxon>
    </lineage>
</organism>
<dbReference type="Gene3D" id="1.10.3380.10">
    <property type="entry name" value="Sec63 N-terminal domain-like domain"/>
    <property type="match status" value="2"/>
</dbReference>
<keyword evidence="13" id="KW-1185">Reference proteome</keyword>
<dbReference type="InterPro" id="IPR057842">
    <property type="entry name" value="WH_MER3"/>
</dbReference>
<dbReference type="CDD" id="cd18020">
    <property type="entry name" value="DEXHc_ASCC3_1"/>
    <property type="match status" value="1"/>
</dbReference>
<dbReference type="InterPro" id="IPR036388">
    <property type="entry name" value="WH-like_DNA-bd_sf"/>
</dbReference>
<dbReference type="SUPFAM" id="SSF81296">
    <property type="entry name" value="E set domains"/>
    <property type="match status" value="1"/>
</dbReference>
<dbReference type="Pfam" id="PF23445">
    <property type="entry name" value="WHD_SNRNP200"/>
    <property type="match status" value="1"/>
</dbReference>
<dbReference type="SMART" id="SM00973">
    <property type="entry name" value="Sec63"/>
    <property type="match status" value="2"/>
</dbReference>
<dbReference type="PANTHER" id="PTHR47961:SF13">
    <property type="entry name" value="ACTIVATING SIGNAL COINTEGRATOR 1 COMPLEX SUBUNIT 3"/>
    <property type="match status" value="1"/>
</dbReference>
<feature type="compositionally biased region" description="Basic and acidic residues" evidence="10">
    <location>
        <begin position="298"/>
        <end position="323"/>
    </location>
</feature>
<keyword evidence="7" id="KW-0508">mRNA splicing</keyword>
<dbReference type="SMART" id="SM00382">
    <property type="entry name" value="AAA"/>
    <property type="match status" value="2"/>
</dbReference>
<dbReference type="GO" id="GO:0005681">
    <property type="term" value="C:spliceosomal complex"/>
    <property type="evidence" value="ECO:0007669"/>
    <property type="project" value="UniProtKB-KW"/>
</dbReference>
<dbReference type="Proteomes" id="UP000467840">
    <property type="component" value="Chromosome 14"/>
</dbReference>
<evidence type="ECO:0000256" key="9">
    <source>
        <dbReference type="ARBA" id="ARBA00055371"/>
    </source>
</evidence>
<keyword evidence="2" id="KW-0507">mRNA processing</keyword>
<dbReference type="InterPro" id="IPR011545">
    <property type="entry name" value="DEAD/DEAH_box_helicase_dom"/>
</dbReference>
<evidence type="ECO:0000259" key="11">
    <source>
        <dbReference type="PROSITE" id="PS51192"/>
    </source>
</evidence>
<dbReference type="FunFam" id="1.10.150.20:FF:000004">
    <property type="entry name" value="U5 small nuclear ribonucleoprotein helicase"/>
    <property type="match status" value="1"/>
</dbReference>
<evidence type="ECO:0000256" key="6">
    <source>
        <dbReference type="ARBA" id="ARBA00022840"/>
    </source>
</evidence>
<evidence type="ECO:0000256" key="2">
    <source>
        <dbReference type="ARBA" id="ARBA00022728"/>
    </source>
</evidence>
<dbReference type="PROSITE" id="PS51192">
    <property type="entry name" value="HELICASE_ATP_BIND_1"/>
    <property type="match status" value="2"/>
</dbReference>
<dbReference type="EMBL" id="JAAGAX010000006">
    <property type="protein sequence ID" value="KAF2312889.1"/>
    <property type="molecule type" value="Genomic_DNA"/>
</dbReference>
<dbReference type="SUPFAM" id="SSF46785">
    <property type="entry name" value="Winged helix' DNA-binding domain"/>
    <property type="match status" value="1"/>
</dbReference>
<dbReference type="SUPFAM" id="SSF52540">
    <property type="entry name" value="P-loop containing nucleoside triphosphate hydrolases"/>
    <property type="match status" value="4"/>
</dbReference>
<name>A0A6A6MLK5_HEVBR</name>
<comment type="caution">
    <text evidence="12">The sequence shown here is derived from an EMBL/GenBank/DDBJ whole genome shotgun (WGS) entry which is preliminary data.</text>
</comment>
<dbReference type="InterPro" id="IPR004179">
    <property type="entry name" value="Sec63-dom"/>
</dbReference>
<proteinExistence type="predicted"/>
<dbReference type="FunFam" id="1.10.10.10:FF:000012">
    <property type="entry name" value="U5 small nuclear ribonucleoprotein helicase"/>
    <property type="match status" value="1"/>
</dbReference>
<dbReference type="SMART" id="SM00487">
    <property type="entry name" value="DEXDc"/>
    <property type="match status" value="2"/>
</dbReference>
<feature type="region of interest" description="Disordered" evidence="10">
    <location>
        <begin position="276"/>
        <end position="325"/>
    </location>
</feature>
<dbReference type="GO" id="GO:0005524">
    <property type="term" value="F:ATP binding"/>
    <property type="evidence" value="ECO:0007669"/>
    <property type="project" value="UniProtKB-KW"/>
</dbReference>
<dbReference type="GO" id="GO:0003724">
    <property type="term" value="F:RNA helicase activity"/>
    <property type="evidence" value="ECO:0007669"/>
    <property type="project" value="UniProtKB-EC"/>
</dbReference>
<dbReference type="Gene3D" id="1.10.10.10">
    <property type="entry name" value="Winged helix-like DNA-binding domain superfamily/Winged helix DNA-binding domain"/>
    <property type="match status" value="2"/>
</dbReference>
<dbReference type="PROSITE" id="PS51257">
    <property type="entry name" value="PROKAR_LIPOPROTEIN"/>
    <property type="match status" value="1"/>
</dbReference>
<evidence type="ECO:0000313" key="12">
    <source>
        <dbReference type="EMBL" id="KAF2312889.1"/>
    </source>
</evidence>
<protein>
    <recommendedName>
        <fullName evidence="1">RNA helicase</fullName>
        <ecNumber evidence="1">3.6.4.13</ecNumber>
    </recommendedName>
</protein>
<dbReference type="InterPro" id="IPR014001">
    <property type="entry name" value="Helicase_ATP-bd"/>
</dbReference>
<dbReference type="CDD" id="cd18022">
    <property type="entry name" value="DEXHc_ASCC3_2"/>
    <property type="match status" value="1"/>
</dbReference>
<comment type="function">
    <text evidence="9">RNA helicase that plays an essential role in pre-mRNA splicing as component of the U5 snRNP and U4/U6-U5 tri-snRNP complexes. Involved in spliceosome assembly, activation and disassembly.</text>
</comment>
<dbReference type="FunFam" id="1.10.3380.10:FF:000002">
    <property type="entry name" value="Activating signal cointegrator 1 complex subunit 3"/>
    <property type="match status" value="1"/>
</dbReference>
<evidence type="ECO:0000256" key="4">
    <source>
        <dbReference type="ARBA" id="ARBA00022801"/>
    </source>
</evidence>
<keyword evidence="5" id="KW-0347">Helicase</keyword>
<dbReference type="InterPro" id="IPR056379">
    <property type="entry name" value="DExH14_plug"/>
</dbReference>
<dbReference type="PANTHER" id="PTHR47961">
    <property type="entry name" value="DNA POLYMERASE THETA, PUTATIVE (AFU_ORTHOLOGUE AFUA_1G05260)-RELATED"/>
    <property type="match status" value="1"/>
</dbReference>
<dbReference type="InterPro" id="IPR014756">
    <property type="entry name" value="Ig_E-set"/>
</dbReference>